<dbReference type="GO" id="GO:0006508">
    <property type="term" value="P:proteolysis"/>
    <property type="evidence" value="ECO:0007669"/>
    <property type="project" value="UniProtKB-KW"/>
</dbReference>
<name>A0A161LP10_9ACTN</name>
<dbReference type="RefSeq" id="WP_153054299.1">
    <property type="nucleotide sequence ID" value="NZ_BDCX01000008.1"/>
</dbReference>
<evidence type="ECO:0000256" key="1">
    <source>
        <dbReference type="SAM" id="SignalP"/>
    </source>
</evidence>
<dbReference type="EMBL" id="BDCX01000008">
    <property type="protein sequence ID" value="GAT67756.1"/>
    <property type="molecule type" value="Genomic_DNA"/>
</dbReference>
<dbReference type="Proteomes" id="UP000077701">
    <property type="component" value="Unassembled WGS sequence"/>
</dbReference>
<reference evidence="2 3" key="1">
    <citation type="journal article" date="2016" name="Genome Announc.">
        <title>Draft Genome Sequence of Planomonospora sphaerica JCM9374, a Rare Actinomycete.</title>
        <authorList>
            <person name="Dohra H."/>
            <person name="Suzuki T."/>
            <person name="Inoue Y."/>
            <person name="Kodani S."/>
        </authorList>
    </citation>
    <scope>NUCLEOTIDE SEQUENCE [LARGE SCALE GENOMIC DNA]</scope>
    <source>
        <strain evidence="2 3">JCM 9374</strain>
    </source>
</reference>
<dbReference type="GO" id="GO:0008237">
    <property type="term" value="F:metallopeptidase activity"/>
    <property type="evidence" value="ECO:0007669"/>
    <property type="project" value="UniProtKB-KW"/>
</dbReference>
<evidence type="ECO:0000313" key="3">
    <source>
        <dbReference type="Proteomes" id="UP000077701"/>
    </source>
</evidence>
<feature type="signal peptide" evidence="1">
    <location>
        <begin position="1"/>
        <end position="24"/>
    </location>
</feature>
<proteinExistence type="predicted"/>
<sequence>MRKSLSLLAVGLLTAVLIPGTAGALSHPVRDTPELTGNSLYKSGKLKSSDCSGGALSIESSADAKRTLHSLWRCMDTSWSRHFSRAGLRFEPARLVVLTKPARFCDADWEKDAISSYCAGTKTAAVLVDKKYYLRTREIYHLQFVAGLHARHLQELTGISAAFDALPSGSGSELSEQYRRYHLQEDCLAGVFLGSVWKTVGRDGEGWPALLDLMKANGDEVRKGRYNGKGKNIAYWLDRGFKKGDPGSCNTWTASSARVA</sequence>
<feature type="chain" id="PRO_5007824919" evidence="1">
    <location>
        <begin position="25"/>
        <end position="260"/>
    </location>
</feature>
<keyword evidence="2" id="KW-0378">Hydrolase</keyword>
<evidence type="ECO:0000313" key="2">
    <source>
        <dbReference type="EMBL" id="GAT67756.1"/>
    </source>
</evidence>
<keyword evidence="2" id="KW-0482">Metalloprotease</keyword>
<keyword evidence="1" id="KW-0732">Signal</keyword>
<keyword evidence="2" id="KW-0645">Protease</keyword>
<comment type="caution">
    <text evidence="2">The sequence shown here is derived from an EMBL/GenBank/DDBJ whole genome shotgun (WGS) entry which is preliminary data.</text>
</comment>
<organism evidence="2 3">
    <name type="scientific">Planomonospora sphaerica</name>
    <dbReference type="NCBI Taxonomy" id="161355"/>
    <lineage>
        <taxon>Bacteria</taxon>
        <taxon>Bacillati</taxon>
        <taxon>Actinomycetota</taxon>
        <taxon>Actinomycetes</taxon>
        <taxon>Streptosporangiales</taxon>
        <taxon>Streptosporangiaceae</taxon>
        <taxon>Planomonospora</taxon>
    </lineage>
</organism>
<protein>
    <submittedName>
        <fullName evidence="2">Metalloprotease-like protein</fullName>
    </submittedName>
</protein>
<keyword evidence="3" id="KW-1185">Reference proteome</keyword>
<accession>A0A161LP10</accession>
<reference evidence="3" key="2">
    <citation type="submission" date="2016-04" db="EMBL/GenBank/DDBJ databases">
        <title>Planomonospora sphaerica JCM9374 whole genome shotgun sequence.</title>
        <authorList>
            <person name="Suzuki T."/>
            <person name="Dohra H."/>
            <person name="Kodani S."/>
        </authorList>
    </citation>
    <scope>NUCLEOTIDE SEQUENCE [LARGE SCALE GENOMIC DNA]</scope>
    <source>
        <strain evidence="3">JCM 9374</strain>
    </source>
</reference>
<gene>
    <name evidence="2" type="ORF">PS9374_03414</name>
</gene>
<dbReference type="AlphaFoldDB" id="A0A161LP10"/>
<dbReference type="STRING" id="161355.PS9374_03414"/>
<dbReference type="OrthoDB" id="9774900at2"/>